<evidence type="ECO:0000313" key="1">
    <source>
        <dbReference type="EMBL" id="VDN18334.1"/>
    </source>
</evidence>
<sequence>MKTKKQSVSGNDYQSMLKLFNMRILTLSGAHCVPRVFRKLDEDDRKCNTLTSAVFMRFCDENAGHISFAFSNLSNREDKPLMGSLSSEQIKDFKQGIVEILMDEAFLKRYDRIVQLQVEQRQNSEYPRELPIVITTL</sequence>
<dbReference type="EMBL" id="UYRT01078342">
    <property type="protein sequence ID" value="VDN18334.1"/>
    <property type="molecule type" value="Genomic_DNA"/>
</dbReference>
<dbReference type="AlphaFoldDB" id="A0A183DQV8"/>
<dbReference type="Proteomes" id="UP000271098">
    <property type="component" value="Unassembled WGS sequence"/>
</dbReference>
<evidence type="ECO:0000313" key="2">
    <source>
        <dbReference type="Proteomes" id="UP000271098"/>
    </source>
</evidence>
<name>A0A183DQV8_9BILA</name>
<dbReference type="OrthoDB" id="5865157at2759"/>
<keyword evidence="2" id="KW-1185">Reference proteome</keyword>
<proteinExistence type="predicted"/>
<reference evidence="3" key="1">
    <citation type="submission" date="2016-06" db="UniProtKB">
        <authorList>
            <consortium name="WormBaseParasite"/>
        </authorList>
    </citation>
    <scope>IDENTIFICATION</scope>
</reference>
<evidence type="ECO:0000313" key="3">
    <source>
        <dbReference type="WBParaSite" id="GPUH_0001111201-mRNA-1"/>
    </source>
</evidence>
<reference evidence="1 2" key="2">
    <citation type="submission" date="2018-11" db="EMBL/GenBank/DDBJ databases">
        <authorList>
            <consortium name="Pathogen Informatics"/>
        </authorList>
    </citation>
    <scope>NUCLEOTIDE SEQUENCE [LARGE SCALE GENOMIC DNA]</scope>
</reference>
<gene>
    <name evidence="1" type="ORF">GPUH_LOCUS11099</name>
</gene>
<protein>
    <submittedName>
        <fullName evidence="3">RGS domain-containing protein</fullName>
    </submittedName>
</protein>
<organism evidence="3">
    <name type="scientific">Gongylonema pulchrum</name>
    <dbReference type="NCBI Taxonomy" id="637853"/>
    <lineage>
        <taxon>Eukaryota</taxon>
        <taxon>Metazoa</taxon>
        <taxon>Ecdysozoa</taxon>
        <taxon>Nematoda</taxon>
        <taxon>Chromadorea</taxon>
        <taxon>Rhabditida</taxon>
        <taxon>Spirurina</taxon>
        <taxon>Spiruromorpha</taxon>
        <taxon>Spiruroidea</taxon>
        <taxon>Gongylonematidae</taxon>
        <taxon>Gongylonema</taxon>
    </lineage>
</organism>
<dbReference type="WBParaSite" id="GPUH_0001111201-mRNA-1">
    <property type="protein sequence ID" value="GPUH_0001111201-mRNA-1"/>
    <property type="gene ID" value="GPUH_0001111201"/>
</dbReference>
<accession>A0A183DQV8</accession>